<accession>B2VVD8</accession>
<dbReference type="HOGENOM" id="CLU_112573_0_0_1"/>
<gene>
    <name evidence="2" type="ORF">PTRG_02253</name>
</gene>
<feature type="region of interest" description="Disordered" evidence="1">
    <location>
        <begin position="142"/>
        <end position="170"/>
    </location>
</feature>
<dbReference type="GeneID" id="6339870"/>
<sequence>MLKETVSLRLAHPLLASSYVTSLITRFLLLRDATSTKLQNDRHASSMEEEENADIAAAMGFASFGGTKKRKFDNTNSPKAKADASGANSTKLGVRMKRAAGTEEEDAEKSAQQATLAPSNAHVGSQKIQAAGSGLASFLARGQSLPHKPHGTATPPAPSEHSTSDMVSFGGPAISRAELNALRNGVQAENGDTAYFLPSFIEDPWAKLKKGVS</sequence>
<dbReference type="AlphaFoldDB" id="B2VVD8"/>
<name>B2VVD8_PYRTR</name>
<organism evidence="2 3">
    <name type="scientific">Pyrenophora tritici-repentis (strain Pt-1C-BFP)</name>
    <name type="common">Wheat tan spot fungus</name>
    <name type="synonym">Drechslera tritici-repentis</name>
    <dbReference type="NCBI Taxonomy" id="426418"/>
    <lineage>
        <taxon>Eukaryota</taxon>
        <taxon>Fungi</taxon>
        <taxon>Dikarya</taxon>
        <taxon>Ascomycota</taxon>
        <taxon>Pezizomycotina</taxon>
        <taxon>Dothideomycetes</taxon>
        <taxon>Pleosporomycetidae</taxon>
        <taxon>Pleosporales</taxon>
        <taxon>Pleosporineae</taxon>
        <taxon>Pleosporaceae</taxon>
        <taxon>Pyrenophora</taxon>
    </lineage>
</organism>
<dbReference type="EMBL" id="DS231615">
    <property type="protein sequence ID" value="EDU41691.1"/>
    <property type="molecule type" value="Genomic_DNA"/>
</dbReference>
<protein>
    <submittedName>
        <fullName evidence="2">Uncharacterized protein</fullName>
    </submittedName>
</protein>
<feature type="compositionally biased region" description="Polar residues" evidence="1">
    <location>
        <begin position="110"/>
        <end position="128"/>
    </location>
</feature>
<feature type="region of interest" description="Disordered" evidence="1">
    <location>
        <begin position="67"/>
        <end position="128"/>
    </location>
</feature>
<proteinExistence type="predicted"/>
<reference evidence="3" key="1">
    <citation type="journal article" date="2013" name="G3 (Bethesda)">
        <title>Comparative genomics of a plant-pathogenic fungus, Pyrenophora tritici-repentis, reveals transduplication and the impact of repeat elements on pathogenicity and population divergence.</title>
        <authorList>
            <person name="Manning V.A."/>
            <person name="Pandelova I."/>
            <person name="Dhillon B."/>
            <person name="Wilhelm L.J."/>
            <person name="Goodwin S.B."/>
            <person name="Berlin A.M."/>
            <person name="Figueroa M."/>
            <person name="Freitag M."/>
            <person name="Hane J.K."/>
            <person name="Henrissat B."/>
            <person name="Holman W.H."/>
            <person name="Kodira C.D."/>
            <person name="Martin J."/>
            <person name="Oliver R.P."/>
            <person name="Robbertse B."/>
            <person name="Schackwitz W."/>
            <person name="Schwartz D.C."/>
            <person name="Spatafora J.W."/>
            <person name="Turgeon B.G."/>
            <person name="Yandava C."/>
            <person name="Young S."/>
            <person name="Zhou S."/>
            <person name="Zeng Q."/>
            <person name="Grigoriev I.V."/>
            <person name="Ma L.-J."/>
            <person name="Ciuffetti L.M."/>
        </authorList>
    </citation>
    <scope>NUCLEOTIDE SEQUENCE [LARGE SCALE GENOMIC DNA]</scope>
    <source>
        <strain evidence="3">Pt-1C-BFP</strain>
    </source>
</reference>
<dbReference type="OMA" id="FVEDPWA"/>
<dbReference type="OrthoDB" id="5419162at2759"/>
<dbReference type="KEGG" id="ptrr:6339870"/>
<dbReference type="InParanoid" id="B2VVD8"/>
<dbReference type="Proteomes" id="UP000001471">
    <property type="component" value="Unassembled WGS sequence"/>
</dbReference>
<evidence type="ECO:0000313" key="3">
    <source>
        <dbReference type="Proteomes" id="UP000001471"/>
    </source>
</evidence>
<evidence type="ECO:0000313" key="2">
    <source>
        <dbReference type="EMBL" id="EDU41691.1"/>
    </source>
</evidence>
<dbReference type="eggNOG" id="ENOG502SZS0">
    <property type="taxonomic scope" value="Eukaryota"/>
</dbReference>
<evidence type="ECO:0000256" key="1">
    <source>
        <dbReference type="SAM" id="MobiDB-lite"/>
    </source>
</evidence>